<keyword evidence="10" id="KW-0732">Signal</keyword>
<evidence type="ECO:0000256" key="8">
    <source>
        <dbReference type="ARBA" id="ARBA00023049"/>
    </source>
</evidence>
<proteinExistence type="inferred from homology"/>
<evidence type="ECO:0000313" key="13">
    <source>
        <dbReference type="Proteomes" id="UP000708208"/>
    </source>
</evidence>
<dbReference type="Pfam" id="PF02244">
    <property type="entry name" value="Propep_M14"/>
    <property type="match status" value="1"/>
</dbReference>
<dbReference type="OrthoDB" id="3626597at2759"/>
<evidence type="ECO:0000256" key="2">
    <source>
        <dbReference type="ARBA" id="ARBA00005988"/>
    </source>
</evidence>
<reference evidence="12" key="1">
    <citation type="submission" date="2021-06" db="EMBL/GenBank/DDBJ databases">
        <authorList>
            <person name="Hodson N. C."/>
            <person name="Mongue J. A."/>
            <person name="Jaron S. K."/>
        </authorList>
    </citation>
    <scope>NUCLEOTIDE SEQUENCE</scope>
</reference>
<feature type="active site" description="Proton donor/acceptor" evidence="9">
    <location>
        <position position="376"/>
    </location>
</feature>
<name>A0A8J2K1C4_9HEXA</name>
<comment type="cofactor">
    <cofactor evidence="1">
        <name>Zn(2+)</name>
        <dbReference type="ChEBI" id="CHEBI:29105"/>
    </cofactor>
</comment>
<dbReference type="InterPro" id="IPR003146">
    <property type="entry name" value="M14A_act_pep"/>
</dbReference>
<dbReference type="GO" id="GO:0005615">
    <property type="term" value="C:extracellular space"/>
    <property type="evidence" value="ECO:0007669"/>
    <property type="project" value="TreeGrafter"/>
</dbReference>
<evidence type="ECO:0000259" key="11">
    <source>
        <dbReference type="PROSITE" id="PS52035"/>
    </source>
</evidence>
<evidence type="ECO:0000256" key="10">
    <source>
        <dbReference type="SAM" id="SignalP"/>
    </source>
</evidence>
<evidence type="ECO:0000256" key="4">
    <source>
        <dbReference type="ARBA" id="ARBA00022670"/>
    </source>
</evidence>
<accession>A0A8J2K1C4</accession>
<keyword evidence="4" id="KW-0645">Protease</keyword>
<dbReference type="FunFam" id="3.40.630.10:FF:000001">
    <property type="entry name" value="Carboxypeptidase B"/>
    <property type="match status" value="1"/>
</dbReference>
<dbReference type="GO" id="GO:0004181">
    <property type="term" value="F:metallocarboxypeptidase activity"/>
    <property type="evidence" value="ECO:0007669"/>
    <property type="project" value="InterPro"/>
</dbReference>
<dbReference type="PANTHER" id="PTHR11705:SF91">
    <property type="entry name" value="FI01817P-RELATED"/>
    <property type="match status" value="1"/>
</dbReference>
<comment type="similarity">
    <text evidence="2 9">Belongs to the peptidase M14 family.</text>
</comment>
<dbReference type="GO" id="GO:0008270">
    <property type="term" value="F:zinc ion binding"/>
    <property type="evidence" value="ECO:0007669"/>
    <property type="project" value="InterPro"/>
</dbReference>
<keyword evidence="13" id="KW-1185">Reference proteome</keyword>
<dbReference type="CDD" id="cd03860">
    <property type="entry name" value="M14_CP_A-B_like"/>
    <property type="match status" value="1"/>
</dbReference>
<dbReference type="Proteomes" id="UP000708208">
    <property type="component" value="Unassembled WGS sequence"/>
</dbReference>
<keyword evidence="8" id="KW-0482">Metalloprotease</keyword>
<evidence type="ECO:0000256" key="9">
    <source>
        <dbReference type="PROSITE-ProRule" id="PRU01379"/>
    </source>
</evidence>
<sequence length="493" mass="56373">MWTYACVIFICASFSGFVDSEKMYSGYQLLSISKTLNKTQYDALVELQKRPRLDFWSEPSTMRTTDILVAPQDVSSVEVYLKNRNIDYLVSIADVKIAVEKDTKQRENRQGGMNWKQYHRLDVIYAWLEAQTHQNPRVVQVSNIGKSYENRPIKLVKISTGTYHRNPAIVIDAGIHAREWIAPATATYMMKQLLSVGLEDRDLIDSLDWYFIPVVNPDGYEYTHTEDRLWRKTRSKHSDEECIGVDANRNFDFHWGEAGTKEDACANTYPGPYPFSESEANATAGFLWTNRGRIKAYLTLHSYSQLFLTPYGYTEDLPDDYDDLHDLGVKAAKALEEVHGTEYEVGAPSHILYANSGSSRDWAKGVAEIQYPFTIELRDKGDSGFLLPASEILPTATETWEAVKVIGRKLIQDAHKTNRFGFLRYVGPIYSYSGSSQDWAREFADVKYSYTVELRDSGKKKFLLPPEDILDTGRETWEAVKVIARKIIDDRDT</sequence>
<dbReference type="PANTHER" id="PTHR11705">
    <property type="entry name" value="PROTEASE FAMILY M14 CARBOXYPEPTIDASE A,B"/>
    <property type="match status" value="1"/>
</dbReference>
<comment type="caution">
    <text evidence="12">The sequence shown here is derived from an EMBL/GenBank/DDBJ whole genome shotgun (WGS) entry which is preliminary data.</text>
</comment>
<evidence type="ECO:0000313" key="12">
    <source>
        <dbReference type="EMBL" id="CAG7717984.1"/>
    </source>
</evidence>
<organism evidence="12 13">
    <name type="scientific">Allacma fusca</name>
    <dbReference type="NCBI Taxonomy" id="39272"/>
    <lineage>
        <taxon>Eukaryota</taxon>
        <taxon>Metazoa</taxon>
        <taxon>Ecdysozoa</taxon>
        <taxon>Arthropoda</taxon>
        <taxon>Hexapoda</taxon>
        <taxon>Collembola</taxon>
        <taxon>Symphypleona</taxon>
        <taxon>Sminthuridae</taxon>
        <taxon>Allacma</taxon>
    </lineage>
</organism>
<dbReference type="InterPro" id="IPR057246">
    <property type="entry name" value="CARBOXYPEPT_ZN_1"/>
</dbReference>
<keyword evidence="3" id="KW-0121">Carboxypeptidase</keyword>
<dbReference type="PROSITE" id="PS00132">
    <property type="entry name" value="CARBOXYPEPT_ZN_1"/>
    <property type="match status" value="1"/>
</dbReference>
<protein>
    <recommendedName>
        <fullName evidence="11">Peptidase M14 domain-containing protein</fullName>
    </recommendedName>
</protein>
<dbReference type="EMBL" id="CAJVCH010050061">
    <property type="protein sequence ID" value="CAG7717984.1"/>
    <property type="molecule type" value="Genomic_DNA"/>
</dbReference>
<dbReference type="AlphaFoldDB" id="A0A8J2K1C4"/>
<dbReference type="GO" id="GO:0006508">
    <property type="term" value="P:proteolysis"/>
    <property type="evidence" value="ECO:0007669"/>
    <property type="project" value="UniProtKB-KW"/>
</dbReference>
<keyword evidence="6" id="KW-0378">Hydrolase</keyword>
<feature type="chain" id="PRO_5035240293" description="Peptidase M14 domain-containing protein" evidence="10">
    <location>
        <begin position="21"/>
        <end position="493"/>
    </location>
</feature>
<evidence type="ECO:0000256" key="6">
    <source>
        <dbReference type="ARBA" id="ARBA00022801"/>
    </source>
</evidence>
<feature type="domain" description="Peptidase M14" evidence="11">
    <location>
        <begin position="117"/>
        <end position="410"/>
    </location>
</feature>
<gene>
    <name evidence="12" type="ORF">AFUS01_LOCUS7409</name>
</gene>
<evidence type="ECO:0000256" key="3">
    <source>
        <dbReference type="ARBA" id="ARBA00022645"/>
    </source>
</evidence>
<dbReference type="PROSITE" id="PS52035">
    <property type="entry name" value="PEPTIDASE_M14"/>
    <property type="match status" value="1"/>
</dbReference>
<dbReference type="Pfam" id="PF00246">
    <property type="entry name" value="Peptidase_M14"/>
    <property type="match status" value="2"/>
</dbReference>
<feature type="signal peptide" evidence="10">
    <location>
        <begin position="1"/>
        <end position="20"/>
    </location>
</feature>
<evidence type="ECO:0000256" key="1">
    <source>
        <dbReference type="ARBA" id="ARBA00001947"/>
    </source>
</evidence>
<dbReference type="InterPro" id="IPR000834">
    <property type="entry name" value="Peptidase_M14"/>
</dbReference>
<evidence type="ECO:0000256" key="7">
    <source>
        <dbReference type="ARBA" id="ARBA00022833"/>
    </source>
</evidence>
<dbReference type="SMART" id="SM00631">
    <property type="entry name" value="Zn_pept"/>
    <property type="match status" value="1"/>
</dbReference>
<keyword evidence="5" id="KW-0479">Metal-binding</keyword>
<evidence type="ECO:0000256" key="5">
    <source>
        <dbReference type="ARBA" id="ARBA00022723"/>
    </source>
</evidence>
<keyword evidence="7" id="KW-0862">Zinc</keyword>